<dbReference type="Proteomes" id="UP000054560">
    <property type="component" value="Unassembled WGS sequence"/>
</dbReference>
<organism evidence="1 2">
    <name type="scientific">Sphaeroforma arctica JP610</name>
    <dbReference type="NCBI Taxonomy" id="667725"/>
    <lineage>
        <taxon>Eukaryota</taxon>
        <taxon>Ichthyosporea</taxon>
        <taxon>Ichthyophonida</taxon>
        <taxon>Sphaeroforma</taxon>
    </lineage>
</organism>
<sequence length="245" mass="27966">MVKPKIANKIIPDKLHPVTTRTAALATSAILKINVWRKGENKYTKPTEPLVKKTKTIRRASKSLHGEPSTVGDLMYLQRHAHYEELIDKKAVEVASSDGWFSSDTRLPEEKVTYRFIKVDNFNEWQLVNGTENIVPMPEPMFPGLRVDVHPMRACEQNIADIKRALKGCPDLLTAFRELPEMRERCVGMFSWAGAYGGSFVANDMYNTVKEYDTPYIMSNLNCILEYICPVIDLRKIFVPLCARE</sequence>
<keyword evidence="2" id="KW-1185">Reference proteome</keyword>
<dbReference type="AlphaFoldDB" id="A0A0L0FZQ0"/>
<dbReference type="eggNOG" id="ENOG502T22Y">
    <property type="taxonomic scope" value="Eukaryota"/>
</dbReference>
<dbReference type="RefSeq" id="XP_014155948.1">
    <property type="nucleotide sequence ID" value="XM_014300473.1"/>
</dbReference>
<proteinExistence type="predicted"/>
<evidence type="ECO:0000313" key="2">
    <source>
        <dbReference type="Proteomes" id="UP000054560"/>
    </source>
</evidence>
<dbReference type="OrthoDB" id="10018316at2759"/>
<gene>
    <name evidence="1" type="ORF">SARC_05663</name>
</gene>
<evidence type="ECO:0000313" key="1">
    <source>
        <dbReference type="EMBL" id="KNC82046.1"/>
    </source>
</evidence>
<protein>
    <submittedName>
        <fullName evidence="1">Uncharacterized protein</fullName>
    </submittedName>
</protein>
<reference evidence="1 2" key="1">
    <citation type="submission" date="2011-02" db="EMBL/GenBank/DDBJ databases">
        <title>The Genome Sequence of Sphaeroforma arctica JP610.</title>
        <authorList>
            <consortium name="The Broad Institute Genome Sequencing Platform"/>
            <person name="Russ C."/>
            <person name="Cuomo C."/>
            <person name="Young S.K."/>
            <person name="Zeng Q."/>
            <person name="Gargeya S."/>
            <person name="Alvarado L."/>
            <person name="Berlin A."/>
            <person name="Chapman S.B."/>
            <person name="Chen Z."/>
            <person name="Freedman E."/>
            <person name="Gellesch M."/>
            <person name="Goldberg J."/>
            <person name="Griggs A."/>
            <person name="Gujja S."/>
            <person name="Heilman E."/>
            <person name="Heiman D."/>
            <person name="Howarth C."/>
            <person name="Mehta T."/>
            <person name="Neiman D."/>
            <person name="Pearson M."/>
            <person name="Roberts A."/>
            <person name="Saif S."/>
            <person name="Shea T."/>
            <person name="Shenoy N."/>
            <person name="Sisk P."/>
            <person name="Stolte C."/>
            <person name="Sykes S."/>
            <person name="White J."/>
            <person name="Yandava C."/>
            <person name="Burger G."/>
            <person name="Gray M.W."/>
            <person name="Holland P.W.H."/>
            <person name="King N."/>
            <person name="Lang F.B.F."/>
            <person name="Roger A.J."/>
            <person name="Ruiz-Trillo I."/>
            <person name="Haas B."/>
            <person name="Nusbaum C."/>
            <person name="Birren B."/>
        </authorList>
    </citation>
    <scope>NUCLEOTIDE SEQUENCE [LARGE SCALE GENOMIC DNA]</scope>
    <source>
        <strain evidence="1 2">JP610</strain>
    </source>
</reference>
<dbReference type="GeneID" id="25906167"/>
<accession>A0A0L0FZQ0</accession>
<name>A0A0L0FZQ0_9EUKA</name>
<dbReference type="EMBL" id="KQ241965">
    <property type="protein sequence ID" value="KNC82046.1"/>
    <property type="molecule type" value="Genomic_DNA"/>
</dbReference>